<evidence type="ECO:0000259" key="9">
    <source>
        <dbReference type="PROSITE" id="PS50112"/>
    </source>
</evidence>
<dbReference type="SUPFAM" id="SSF55785">
    <property type="entry name" value="PYP-like sensor domain (PAS domain)"/>
    <property type="match status" value="1"/>
</dbReference>
<dbReference type="RefSeq" id="WP_021132343.1">
    <property type="nucleotide sequence ID" value="NZ_AQPH01000035.1"/>
</dbReference>
<dbReference type="InterPro" id="IPR015168">
    <property type="entry name" value="SsuA/THI5"/>
</dbReference>
<dbReference type="InterPro" id="IPR052162">
    <property type="entry name" value="Sensor_kinase/Photoreceptor"/>
</dbReference>
<dbReference type="PROSITE" id="PS50113">
    <property type="entry name" value="PAC"/>
    <property type="match status" value="1"/>
</dbReference>
<dbReference type="Gene3D" id="3.30.450.20">
    <property type="entry name" value="PAS domain"/>
    <property type="match status" value="1"/>
</dbReference>
<dbReference type="STRING" id="1316936.K678_10085"/>
<evidence type="ECO:0000313" key="11">
    <source>
        <dbReference type="EMBL" id="EPY01591.1"/>
    </source>
</evidence>
<accession>S9TH57</accession>
<keyword evidence="4" id="KW-0808">Transferase</keyword>
<feature type="transmembrane region" description="Helical" evidence="6">
    <location>
        <begin position="341"/>
        <end position="360"/>
    </location>
</feature>
<dbReference type="SUPFAM" id="SSF55874">
    <property type="entry name" value="ATPase domain of HSP90 chaperone/DNA topoisomerase II/histidine kinase"/>
    <property type="match status" value="1"/>
</dbReference>
<dbReference type="SMART" id="SM00388">
    <property type="entry name" value="HisKA"/>
    <property type="match status" value="1"/>
</dbReference>
<sequence>MTCALSRVALAIAICLAATIASPSFAQTSKQSPHHVVLKLKWWHQFQFAGYYAAIAKGYYAAEGLSVDLIEGRPGANGAMDVTTGIADFAVTSPSVLLERNRGLPVVAIAAVFQHSPLALMVRHNSGFDSPQSLGGRRVMLGGRDGTDDSEILAMFAAEGMTKQPVQVLNHSGDFSDLFEGRVDAMSTYISDVQHAQQPVPIELLRPRQYGIDFYGDVLVTNLSLATNHPETVQAFKRASMQGWAYALAHLEEIADLIHDRYAPGKTREQLLGEAAAMHDLILPDLVEVGHMNRGRWTHIGETYAMLGMLGPDWTLDHFLFSDLEKEQQTRAARWVKDGTIAGLAVLLIALLLAIFVARLRILVQRRTRELAASEEQFRAIFDSINDAIFLQAPEDGAILAVNQRMCELFGYRREELLGLAVGDLGLDSKTGGHPDLAHWLAKARSDRPHLFEWRVRAKDGHGFWVEVSLRQALIGGEDRLLVVARDISARKEVEEKLRRTIEDLVSSNSDLERFAYVSSHDLQTPLRNVVSYAQLLDRRYRGKLDADADEFIGFIVDNTRHMSELINDLLDYTRVGRPSLPLLPLDSRRPVDHAIALLQPEIDACGAILSIGDMPWVMADDAQMVSLMQNLIGNCVKYRHPSRPLEIRIEAVPYPGEMWCFAVHDNGIGIEKQYFAKIFEIFQRLHPDHKSSGTGIGLALCQRIVHRFGGDIWVESVPDAGATFLFTLAAAPKR</sequence>
<dbReference type="PRINTS" id="PR00344">
    <property type="entry name" value="BCTRLSENSOR"/>
</dbReference>
<reference evidence="11 12" key="1">
    <citation type="submission" date="2013-04" db="EMBL/GenBank/DDBJ databases">
        <authorList>
            <person name="Kuznetsov B."/>
            <person name="Ivanovsky R."/>
        </authorList>
    </citation>
    <scope>NUCLEOTIDE SEQUENCE [LARGE SCALE GENOMIC DNA]</scope>
    <source>
        <strain evidence="11 12">MGU-K5</strain>
    </source>
</reference>
<name>S9TH57_MAGFU</name>
<evidence type="ECO:0000256" key="1">
    <source>
        <dbReference type="ARBA" id="ARBA00000085"/>
    </source>
</evidence>
<protein>
    <recommendedName>
        <fullName evidence="2">histidine kinase</fullName>
        <ecNumber evidence="2">2.7.13.3</ecNumber>
    </recommendedName>
</protein>
<dbReference type="CDD" id="cd00082">
    <property type="entry name" value="HisKA"/>
    <property type="match status" value="1"/>
</dbReference>
<dbReference type="InterPro" id="IPR035965">
    <property type="entry name" value="PAS-like_dom_sf"/>
</dbReference>
<dbReference type="PANTHER" id="PTHR43304">
    <property type="entry name" value="PHYTOCHROME-LIKE PROTEIN CPH1"/>
    <property type="match status" value="1"/>
</dbReference>
<dbReference type="InterPro" id="IPR003594">
    <property type="entry name" value="HATPase_dom"/>
</dbReference>
<dbReference type="InterPro" id="IPR004358">
    <property type="entry name" value="Sig_transdc_His_kin-like_C"/>
</dbReference>
<dbReference type="InterPro" id="IPR036890">
    <property type="entry name" value="HATPase_C_sf"/>
</dbReference>
<feature type="signal peptide" evidence="7">
    <location>
        <begin position="1"/>
        <end position="26"/>
    </location>
</feature>
<feature type="domain" description="Histidine kinase" evidence="8">
    <location>
        <begin position="518"/>
        <end position="733"/>
    </location>
</feature>
<dbReference type="PATRIC" id="fig|1316936.3.peg.2010"/>
<dbReference type="Pfam" id="PF02518">
    <property type="entry name" value="HATPase_c"/>
    <property type="match status" value="1"/>
</dbReference>
<dbReference type="InterPro" id="IPR005467">
    <property type="entry name" value="His_kinase_dom"/>
</dbReference>
<evidence type="ECO:0000256" key="3">
    <source>
        <dbReference type="ARBA" id="ARBA00022553"/>
    </source>
</evidence>
<dbReference type="CDD" id="cd00130">
    <property type="entry name" value="PAS"/>
    <property type="match status" value="1"/>
</dbReference>
<keyword evidence="6" id="KW-0472">Membrane</keyword>
<keyword evidence="6" id="KW-0812">Transmembrane</keyword>
<dbReference type="SMART" id="SM00091">
    <property type="entry name" value="PAS"/>
    <property type="match status" value="1"/>
</dbReference>
<dbReference type="EC" id="2.7.13.3" evidence="2"/>
<dbReference type="AlphaFoldDB" id="S9TH57"/>
<comment type="caution">
    <text evidence="11">The sequence shown here is derived from an EMBL/GenBank/DDBJ whole genome shotgun (WGS) entry which is preliminary data.</text>
</comment>
<dbReference type="eggNOG" id="COG0715">
    <property type="taxonomic scope" value="Bacteria"/>
</dbReference>
<feature type="domain" description="PAC" evidence="10">
    <location>
        <begin position="450"/>
        <end position="500"/>
    </location>
</feature>
<evidence type="ECO:0000256" key="4">
    <source>
        <dbReference type="ARBA" id="ARBA00022679"/>
    </source>
</evidence>
<evidence type="ECO:0000256" key="2">
    <source>
        <dbReference type="ARBA" id="ARBA00012438"/>
    </source>
</evidence>
<dbReference type="InterPro" id="IPR000014">
    <property type="entry name" value="PAS"/>
</dbReference>
<dbReference type="Gene3D" id="3.30.565.10">
    <property type="entry name" value="Histidine kinase-like ATPase, C-terminal domain"/>
    <property type="match status" value="1"/>
</dbReference>
<evidence type="ECO:0000256" key="5">
    <source>
        <dbReference type="ARBA" id="ARBA00022777"/>
    </source>
</evidence>
<keyword evidence="5" id="KW-0418">Kinase</keyword>
<dbReference type="Gene3D" id="3.40.190.10">
    <property type="entry name" value="Periplasmic binding protein-like II"/>
    <property type="match status" value="2"/>
</dbReference>
<dbReference type="SMART" id="SM00387">
    <property type="entry name" value="HATPase_c"/>
    <property type="match status" value="1"/>
</dbReference>
<evidence type="ECO:0000259" key="8">
    <source>
        <dbReference type="PROSITE" id="PS50109"/>
    </source>
</evidence>
<keyword evidence="3" id="KW-0597">Phosphoprotein</keyword>
<dbReference type="PROSITE" id="PS50109">
    <property type="entry name" value="HIS_KIN"/>
    <property type="match status" value="1"/>
</dbReference>
<dbReference type="SMART" id="SM00086">
    <property type="entry name" value="PAC"/>
    <property type="match status" value="1"/>
</dbReference>
<dbReference type="GO" id="GO:0000155">
    <property type="term" value="F:phosphorelay sensor kinase activity"/>
    <property type="evidence" value="ECO:0007669"/>
    <property type="project" value="InterPro"/>
</dbReference>
<keyword evidence="6" id="KW-1133">Transmembrane helix</keyword>
<keyword evidence="7" id="KW-0732">Signal</keyword>
<feature type="chain" id="PRO_5004557308" description="histidine kinase" evidence="7">
    <location>
        <begin position="27"/>
        <end position="735"/>
    </location>
</feature>
<dbReference type="Pfam" id="PF09084">
    <property type="entry name" value="NMT1"/>
    <property type="match status" value="1"/>
</dbReference>
<dbReference type="EMBL" id="AQPH01000035">
    <property type="protein sequence ID" value="EPY01591.1"/>
    <property type="molecule type" value="Genomic_DNA"/>
</dbReference>
<dbReference type="Pfam" id="PF13426">
    <property type="entry name" value="PAS_9"/>
    <property type="match status" value="1"/>
</dbReference>
<dbReference type="InterPro" id="IPR036097">
    <property type="entry name" value="HisK_dim/P_sf"/>
</dbReference>
<organism evidence="11 12">
    <name type="scientific">Magnetospirillum fulvum MGU-K5</name>
    <dbReference type="NCBI Taxonomy" id="1316936"/>
    <lineage>
        <taxon>Bacteria</taxon>
        <taxon>Pseudomonadati</taxon>
        <taxon>Pseudomonadota</taxon>
        <taxon>Alphaproteobacteria</taxon>
        <taxon>Rhodospirillales</taxon>
        <taxon>Rhodospirillaceae</taxon>
        <taxon>Magnetospirillum</taxon>
    </lineage>
</organism>
<gene>
    <name evidence="11" type="ORF">K678_10085</name>
</gene>
<dbReference type="Proteomes" id="UP000015350">
    <property type="component" value="Unassembled WGS sequence"/>
</dbReference>
<dbReference type="PANTHER" id="PTHR43304:SF1">
    <property type="entry name" value="PAC DOMAIN-CONTAINING PROTEIN"/>
    <property type="match status" value="1"/>
</dbReference>
<evidence type="ECO:0000259" key="10">
    <source>
        <dbReference type="PROSITE" id="PS50113"/>
    </source>
</evidence>
<dbReference type="SUPFAM" id="SSF47384">
    <property type="entry name" value="Homodimeric domain of signal transducing histidine kinase"/>
    <property type="match status" value="1"/>
</dbReference>
<proteinExistence type="predicted"/>
<dbReference type="InterPro" id="IPR000700">
    <property type="entry name" value="PAS-assoc_C"/>
</dbReference>
<evidence type="ECO:0000256" key="7">
    <source>
        <dbReference type="SAM" id="SignalP"/>
    </source>
</evidence>
<comment type="catalytic activity">
    <reaction evidence="1">
        <text>ATP + protein L-histidine = ADP + protein N-phospho-L-histidine.</text>
        <dbReference type="EC" id="2.7.13.3"/>
    </reaction>
</comment>
<dbReference type="eggNOG" id="COG4251">
    <property type="taxonomic scope" value="Bacteria"/>
</dbReference>
<dbReference type="SUPFAM" id="SSF53850">
    <property type="entry name" value="Periplasmic binding protein-like II"/>
    <property type="match status" value="1"/>
</dbReference>
<dbReference type="Gene3D" id="1.10.287.130">
    <property type="match status" value="1"/>
</dbReference>
<dbReference type="PROSITE" id="PS50112">
    <property type="entry name" value="PAS"/>
    <property type="match status" value="1"/>
</dbReference>
<feature type="domain" description="PAS" evidence="9">
    <location>
        <begin position="374"/>
        <end position="419"/>
    </location>
</feature>
<dbReference type="Pfam" id="PF00512">
    <property type="entry name" value="HisKA"/>
    <property type="match status" value="1"/>
</dbReference>
<evidence type="ECO:0000256" key="6">
    <source>
        <dbReference type="SAM" id="Phobius"/>
    </source>
</evidence>
<dbReference type="InterPro" id="IPR003661">
    <property type="entry name" value="HisK_dim/P_dom"/>
</dbReference>
<evidence type="ECO:0000313" key="12">
    <source>
        <dbReference type="Proteomes" id="UP000015350"/>
    </source>
</evidence>
<dbReference type="NCBIfam" id="TIGR00229">
    <property type="entry name" value="sensory_box"/>
    <property type="match status" value="1"/>
</dbReference>
<dbReference type="InterPro" id="IPR001610">
    <property type="entry name" value="PAC"/>
</dbReference>
<dbReference type="OrthoDB" id="7431968at2"/>